<dbReference type="InterPro" id="IPR000276">
    <property type="entry name" value="GPCR_Rhodpsn"/>
</dbReference>
<feature type="transmembrane region" description="Helical" evidence="9">
    <location>
        <begin position="329"/>
        <end position="353"/>
    </location>
</feature>
<name>A0A9J2PSL1_ASCLU</name>
<proteinExistence type="inferred from homology"/>
<reference evidence="12" key="1">
    <citation type="submission" date="2023-03" db="UniProtKB">
        <authorList>
            <consortium name="WormBaseParasite"/>
        </authorList>
    </citation>
    <scope>IDENTIFICATION</scope>
</reference>
<dbReference type="PRINTS" id="PR00237">
    <property type="entry name" value="GPCRRHODOPSN"/>
</dbReference>
<accession>A0A9J2PSL1</accession>
<protein>
    <submittedName>
        <fullName evidence="12">G-protein coupled receptors family 1 profile domain-containing protein</fullName>
    </submittedName>
</protein>
<dbReference type="PANTHER" id="PTHR24243:SF224">
    <property type="entry name" value="G-PROTEIN COUPLED RECEPTOR 19-RELATED"/>
    <property type="match status" value="1"/>
</dbReference>
<dbReference type="PROSITE" id="PS00237">
    <property type="entry name" value="G_PROTEIN_RECEP_F1_1"/>
    <property type="match status" value="1"/>
</dbReference>
<organism evidence="11 12">
    <name type="scientific">Ascaris lumbricoides</name>
    <name type="common">Giant roundworm</name>
    <dbReference type="NCBI Taxonomy" id="6252"/>
    <lineage>
        <taxon>Eukaryota</taxon>
        <taxon>Metazoa</taxon>
        <taxon>Ecdysozoa</taxon>
        <taxon>Nematoda</taxon>
        <taxon>Chromadorea</taxon>
        <taxon>Rhabditida</taxon>
        <taxon>Spirurina</taxon>
        <taxon>Ascaridomorpha</taxon>
        <taxon>Ascaridoidea</taxon>
        <taxon>Ascarididae</taxon>
        <taxon>Ascaris</taxon>
    </lineage>
</organism>
<feature type="domain" description="G-protein coupled receptors family 1 profile" evidence="10">
    <location>
        <begin position="43"/>
        <end position="350"/>
    </location>
</feature>
<evidence type="ECO:0000256" key="4">
    <source>
        <dbReference type="ARBA" id="ARBA00023040"/>
    </source>
</evidence>
<dbReference type="PROSITE" id="PS50262">
    <property type="entry name" value="G_PROTEIN_RECEP_F1_2"/>
    <property type="match status" value="1"/>
</dbReference>
<feature type="transmembrane region" description="Helical" evidence="9">
    <location>
        <begin position="64"/>
        <end position="84"/>
    </location>
</feature>
<dbReference type="Proteomes" id="UP000036681">
    <property type="component" value="Unplaced"/>
</dbReference>
<comment type="subcellular location">
    <subcellularLocation>
        <location evidence="1">Membrane</location>
        <topology evidence="1">Multi-pass membrane protein</topology>
    </subcellularLocation>
</comment>
<dbReference type="AlphaFoldDB" id="A0A9J2PSL1"/>
<evidence type="ECO:0000259" key="10">
    <source>
        <dbReference type="PROSITE" id="PS50262"/>
    </source>
</evidence>
<evidence type="ECO:0000256" key="2">
    <source>
        <dbReference type="ARBA" id="ARBA00022692"/>
    </source>
</evidence>
<feature type="transmembrane region" description="Helical" evidence="9">
    <location>
        <begin position="104"/>
        <end position="125"/>
    </location>
</feature>
<dbReference type="InterPro" id="IPR017452">
    <property type="entry name" value="GPCR_Rhodpsn_7TM"/>
</dbReference>
<dbReference type="PANTHER" id="PTHR24243">
    <property type="entry name" value="G-PROTEIN COUPLED RECEPTOR"/>
    <property type="match status" value="1"/>
</dbReference>
<feature type="transmembrane region" description="Helical" evidence="9">
    <location>
        <begin position="288"/>
        <end position="309"/>
    </location>
</feature>
<feature type="transmembrane region" description="Helical" evidence="9">
    <location>
        <begin position="203"/>
        <end position="225"/>
    </location>
</feature>
<keyword evidence="11" id="KW-1185">Reference proteome</keyword>
<evidence type="ECO:0000256" key="5">
    <source>
        <dbReference type="ARBA" id="ARBA00023136"/>
    </source>
</evidence>
<dbReference type="Pfam" id="PF00001">
    <property type="entry name" value="7tm_1"/>
    <property type="match status" value="1"/>
</dbReference>
<keyword evidence="4 8" id="KW-0297">G-protein coupled receptor</keyword>
<evidence type="ECO:0000256" key="8">
    <source>
        <dbReference type="RuleBase" id="RU000688"/>
    </source>
</evidence>
<evidence type="ECO:0000256" key="7">
    <source>
        <dbReference type="ARBA" id="ARBA00023224"/>
    </source>
</evidence>
<evidence type="ECO:0000256" key="9">
    <source>
        <dbReference type="SAM" id="Phobius"/>
    </source>
</evidence>
<evidence type="ECO:0000256" key="1">
    <source>
        <dbReference type="ARBA" id="ARBA00004141"/>
    </source>
</evidence>
<keyword evidence="6 8" id="KW-0675">Receptor</keyword>
<keyword evidence="2 8" id="KW-0812">Transmembrane</keyword>
<feature type="transmembrane region" description="Helical" evidence="9">
    <location>
        <begin position="30"/>
        <end position="52"/>
    </location>
</feature>
<feature type="transmembrane region" description="Helical" evidence="9">
    <location>
        <begin position="145"/>
        <end position="166"/>
    </location>
</feature>
<dbReference type="Gene3D" id="1.20.1070.10">
    <property type="entry name" value="Rhodopsin 7-helix transmembrane proteins"/>
    <property type="match status" value="1"/>
</dbReference>
<sequence length="421" mass="47114">MITTLNASDANDPLDEETLLNMASIRYPFLFAYITVFLLCVVGNVTIITVIVVQRSMRTVTNFFLANLAVADLLVGIFCVLQNATHFVLLSHGRWPFGALLCHAYVYVLHLIPNASAGILVLLSVERFIAVLRPMIVQHLLTRGVLIASTLLVWSASATMNCPYLIAAQYLEFDDFGSCTRKNILIFDNQMNVLKVVTTVNFILWYSIPLALLFGIYFTIGVVLFRSTAESAVARSSTRRRHSLAVPRKSTELYTALICKKDGSVAAMCGAQQRKVSKVEALGSRRRVIRLVVIIVLSFALLSIPRYIYLMWSVWRDNREPRCLHCLSALIQPVTFLLMFLNSAINPLLYAFLSKRFRIAIADTLCCRRERDKRRTRVLQLNASRISGLRVSSGGGAHSNALYFAIDKKDAIGSTFENSCV</sequence>
<evidence type="ECO:0000313" key="12">
    <source>
        <dbReference type="WBParaSite" id="ALUE_0001306501-mRNA-1"/>
    </source>
</evidence>
<keyword evidence="7 8" id="KW-0807">Transducer</keyword>
<dbReference type="WBParaSite" id="ALUE_0001306501-mRNA-1">
    <property type="protein sequence ID" value="ALUE_0001306501-mRNA-1"/>
    <property type="gene ID" value="ALUE_0001306501"/>
</dbReference>
<dbReference type="GO" id="GO:0004930">
    <property type="term" value="F:G protein-coupled receptor activity"/>
    <property type="evidence" value="ECO:0007669"/>
    <property type="project" value="UniProtKB-KW"/>
</dbReference>
<dbReference type="SUPFAM" id="SSF81321">
    <property type="entry name" value="Family A G protein-coupled receptor-like"/>
    <property type="match status" value="1"/>
</dbReference>
<evidence type="ECO:0000256" key="6">
    <source>
        <dbReference type="ARBA" id="ARBA00023170"/>
    </source>
</evidence>
<keyword evidence="5 9" id="KW-0472">Membrane</keyword>
<evidence type="ECO:0000256" key="3">
    <source>
        <dbReference type="ARBA" id="ARBA00022989"/>
    </source>
</evidence>
<evidence type="ECO:0000313" key="11">
    <source>
        <dbReference type="Proteomes" id="UP000036681"/>
    </source>
</evidence>
<comment type="similarity">
    <text evidence="8">Belongs to the G-protein coupled receptor 1 family.</text>
</comment>
<keyword evidence="3 9" id="KW-1133">Transmembrane helix</keyword>
<dbReference type="GO" id="GO:0005886">
    <property type="term" value="C:plasma membrane"/>
    <property type="evidence" value="ECO:0007669"/>
    <property type="project" value="TreeGrafter"/>
</dbReference>